<sequence>MSGTSELRLSSQTTTALFGSEIKQEDEAHPQWFKDKPTTTTATADIVVNLYQEAWDACLEWQGRFQQLCETNTIALRAYEADIVCAIDQIDCLRHEKANMQDQMQSKDTEISNLIKSLSHTFAAKERIFEECEKQRFQREFGDLILSQYREEIVEHKAAAKEKDRIIEELVELIATIESELGDLRAKPNWVDVKGVGVDTRGTNEYRKSQLGSGDHMGKTSTAQGRRGRRRQHNGSKIH</sequence>
<proteinExistence type="predicted"/>
<dbReference type="KEGG" id="pchm:VFPPC_14798"/>
<dbReference type="AlphaFoldDB" id="A0A179F4A1"/>
<evidence type="ECO:0000256" key="1">
    <source>
        <dbReference type="SAM" id="Coils"/>
    </source>
</evidence>
<evidence type="ECO:0000313" key="4">
    <source>
        <dbReference type="Proteomes" id="UP000078397"/>
    </source>
</evidence>
<evidence type="ECO:0000313" key="3">
    <source>
        <dbReference type="EMBL" id="OAQ60200.1"/>
    </source>
</evidence>
<keyword evidence="4" id="KW-1185">Reference proteome</keyword>
<feature type="compositionally biased region" description="Basic residues" evidence="2">
    <location>
        <begin position="226"/>
        <end position="239"/>
    </location>
</feature>
<evidence type="ECO:0000256" key="2">
    <source>
        <dbReference type="SAM" id="MobiDB-lite"/>
    </source>
</evidence>
<reference evidence="3 4" key="1">
    <citation type="journal article" date="2016" name="PLoS Pathog.">
        <title>Biosynthesis of antibiotic leucinostatins in bio-control fungus Purpureocillium lilacinum and their inhibition on phytophthora revealed by genome mining.</title>
        <authorList>
            <person name="Wang G."/>
            <person name="Liu Z."/>
            <person name="Lin R."/>
            <person name="Li E."/>
            <person name="Mao Z."/>
            <person name="Ling J."/>
            <person name="Yang Y."/>
            <person name="Yin W.B."/>
            <person name="Xie B."/>
        </authorList>
    </citation>
    <scope>NUCLEOTIDE SEQUENCE [LARGE SCALE GENOMIC DNA]</scope>
    <source>
        <strain evidence="3">170</strain>
    </source>
</reference>
<feature type="coiled-coil region" evidence="1">
    <location>
        <begin position="76"/>
        <end position="110"/>
    </location>
</feature>
<dbReference type="GeneID" id="28856560"/>
<name>A0A179F4A1_METCM</name>
<organism evidence="3 4">
    <name type="scientific">Pochonia chlamydosporia 170</name>
    <dbReference type="NCBI Taxonomy" id="1380566"/>
    <lineage>
        <taxon>Eukaryota</taxon>
        <taxon>Fungi</taxon>
        <taxon>Dikarya</taxon>
        <taxon>Ascomycota</taxon>
        <taxon>Pezizomycotina</taxon>
        <taxon>Sordariomycetes</taxon>
        <taxon>Hypocreomycetidae</taxon>
        <taxon>Hypocreales</taxon>
        <taxon>Clavicipitaceae</taxon>
        <taxon>Pochonia</taxon>
    </lineage>
</organism>
<keyword evidence="1" id="KW-0175">Coiled coil</keyword>
<dbReference type="RefSeq" id="XP_018138110.1">
    <property type="nucleotide sequence ID" value="XM_018292566.1"/>
</dbReference>
<accession>A0A179F4A1</accession>
<dbReference type="OrthoDB" id="4664347at2759"/>
<feature type="region of interest" description="Disordered" evidence="2">
    <location>
        <begin position="202"/>
        <end position="239"/>
    </location>
</feature>
<gene>
    <name evidence="3" type="ORF">VFPPC_14798</name>
</gene>
<dbReference type="Proteomes" id="UP000078397">
    <property type="component" value="Unassembled WGS sequence"/>
</dbReference>
<dbReference type="EMBL" id="LSBJ02000009">
    <property type="protein sequence ID" value="OAQ60200.1"/>
    <property type="molecule type" value="Genomic_DNA"/>
</dbReference>
<comment type="caution">
    <text evidence="3">The sequence shown here is derived from an EMBL/GenBank/DDBJ whole genome shotgun (WGS) entry which is preliminary data.</text>
</comment>
<protein>
    <submittedName>
        <fullName evidence="3">Uncharacterized protein</fullName>
    </submittedName>
</protein>